<proteinExistence type="predicted"/>
<dbReference type="GO" id="GO:0006631">
    <property type="term" value="P:fatty acid metabolic process"/>
    <property type="evidence" value="ECO:0007669"/>
    <property type="project" value="InterPro"/>
</dbReference>
<dbReference type="EMBL" id="FTNE01000038">
    <property type="protein sequence ID" value="SIR48330.1"/>
    <property type="molecule type" value="Genomic_DNA"/>
</dbReference>
<accession>A0A8G2CNQ2</accession>
<dbReference type="GO" id="GO:0071949">
    <property type="term" value="F:FAD binding"/>
    <property type="evidence" value="ECO:0007669"/>
    <property type="project" value="InterPro"/>
</dbReference>
<dbReference type="Proteomes" id="UP000186308">
    <property type="component" value="Unassembled WGS sequence"/>
</dbReference>
<dbReference type="PANTHER" id="PTHR37417:SF3">
    <property type="entry name" value="MYOSIN-CROSSREACTIVE PROTEIN"/>
    <property type="match status" value="1"/>
</dbReference>
<dbReference type="InterPro" id="IPR010354">
    <property type="entry name" value="Oleate_hydratase"/>
</dbReference>
<comment type="caution">
    <text evidence="1">The sequence shown here is derived from an EMBL/GenBank/DDBJ whole genome shotgun (WGS) entry which is preliminary data.</text>
</comment>
<keyword evidence="2" id="KW-1185">Reference proteome</keyword>
<dbReference type="RefSeq" id="WP_051657607.1">
    <property type="nucleotide sequence ID" value="NZ_FTNE01000038.1"/>
</dbReference>
<dbReference type="GO" id="GO:0050151">
    <property type="term" value="F:oleate hydratase activity"/>
    <property type="evidence" value="ECO:0007669"/>
    <property type="project" value="InterPro"/>
</dbReference>
<sequence>MRNYDRINALPPHRIAEKHAHIIGGGLAGLAAAAFLATDASMPGGNITIYETLPVMGGSMDAADHAKGGYTSRGERELETYMECLWYLCSKVPSLRIPGLTVLDETHQANLRQPITSHFRLMEKQGRLYDYSGPFMSADDAKRMLELQLTPEIELEMKTVTDWFSPAFIHSVFWLCWSTKLAFRDYHSLMEVRRYVQRFMMMDYGLPQNRGILHTEFNEYDSVIKPLYVWLKTLGVGFRAGTTVTDIATRDTGGETLATGLTLSDHTGVRHVPLSRDDLVFFTSGSLTQNAAMGTTDTAAKFDRDTTDRGCFTVWEKLAARDRKFGRPAAFISSVEASNWMSFFPTITSDPTLFDYLEKKTGDKAGTGGAVTIVDSSWGISFVPYSKYFPDQPADVNLLWAYGQSSGVPGDFIKKPMRDCTGAELFSELLYHCGLEDRIPGILAHSQVSTCMMPYITSQFMPRKIADRPTVIPVGCVNLAFIGQFVELPGDVVFTVETSVRTAMMAVWGLTGLDKPMIPIHEPAYDLRVIVASLKATLGIGEITPENLGTIALASPPLPALLAFVNALPKPDA</sequence>
<dbReference type="Gene3D" id="3.50.50.60">
    <property type="entry name" value="FAD/NAD(P)-binding domain"/>
    <property type="match status" value="2"/>
</dbReference>
<dbReference type="PANTHER" id="PTHR37417">
    <property type="entry name" value="67 KDA MYOSIN-CROSS-REACTIVE ANTIGEN FAMILY PROTEIN (AFU_ORTHOLOGUE AFUA_5G09970)"/>
    <property type="match status" value="1"/>
</dbReference>
<protein>
    <submittedName>
        <fullName evidence="1">Oleate hydratase</fullName>
    </submittedName>
</protein>
<dbReference type="OrthoDB" id="4540221at2"/>
<dbReference type="InterPro" id="IPR036188">
    <property type="entry name" value="FAD/NAD-bd_sf"/>
</dbReference>
<name>A0A8G2CNQ2_ACIRU</name>
<gene>
    <name evidence="1" type="ORF">SAMN05421828_1383</name>
</gene>
<organism evidence="1 2">
    <name type="scientific">Acidiphilium rubrum</name>
    <dbReference type="NCBI Taxonomy" id="526"/>
    <lineage>
        <taxon>Bacteria</taxon>
        <taxon>Pseudomonadati</taxon>
        <taxon>Pseudomonadota</taxon>
        <taxon>Alphaproteobacteria</taxon>
        <taxon>Acetobacterales</taxon>
        <taxon>Acidocellaceae</taxon>
        <taxon>Acidiphilium</taxon>
    </lineage>
</organism>
<dbReference type="AlphaFoldDB" id="A0A8G2CNQ2"/>
<dbReference type="Pfam" id="PF06100">
    <property type="entry name" value="MCRA"/>
    <property type="match status" value="1"/>
</dbReference>
<dbReference type="Gene3D" id="3.30.9.80">
    <property type="match status" value="1"/>
</dbReference>
<evidence type="ECO:0000313" key="1">
    <source>
        <dbReference type="EMBL" id="SIR48330.1"/>
    </source>
</evidence>
<dbReference type="SUPFAM" id="SSF51905">
    <property type="entry name" value="FAD/NAD(P)-binding domain"/>
    <property type="match status" value="1"/>
</dbReference>
<evidence type="ECO:0000313" key="2">
    <source>
        <dbReference type="Proteomes" id="UP000186308"/>
    </source>
</evidence>
<reference evidence="1 2" key="1">
    <citation type="submission" date="2017-01" db="EMBL/GenBank/DDBJ databases">
        <authorList>
            <person name="Varghese N."/>
            <person name="Submissions S."/>
        </authorList>
    </citation>
    <scope>NUCLEOTIDE SEQUENCE [LARGE SCALE GENOMIC DNA]</scope>
    <source>
        <strain evidence="1 2">ATCC 35905</strain>
    </source>
</reference>
<dbReference type="NCBIfam" id="NF010584">
    <property type="entry name" value="PRK13977.1"/>
    <property type="match status" value="1"/>
</dbReference>